<reference evidence="1" key="1">
    <citation type="submission" date="2024-09" db="EMBL/GenBank/DDBJ databases">
        <title>Draft Genome Sequences of Neofusicoccum parvum.</title>
        <authorList>
            <person name="Ashida A."/>
            <person name="Camagna M."/>
            <person name="Tanaka A."/>
            <person name="Takemoto D."/>
        </authorList>
    </citation>
    <scope>NUCLEOTIDE SEQUENCE</scope>
    <source>
        <strain evidence="1">PPO83</strain>
    </source>
</reference>
<gene>
    <name evidence="1" type="primary">g12523</name>
    <name evidence="1" type="ORF">NpPPO83_00012523</name>
</gene>
<sequence length="374" mass="40799">MVLDIPGGRDDSMFILGGVGLFLVWSTLLIRVYVRAHLLRSWGWDDWMMTCAVVCFCVMAGGMFSLAKNHFGSPAYTLPIPTLIKLFKATIVAELGYVATSMFFRLCICCFYLRLTPVMWHIWTIRALMAITTVYSIAYFFILLNQCTPISYFWTNFTGKTTGTCLSTPVVLITTYVHNSISAAADWMLNSLPLFIIIPSAMNWRTKVTALSLLGLGAVASIGIIIRFIALFTITSSNSAVPLSPAVAFWSALEATVGMTAANLATYRPLIRSIARSVRSGPNTDASPAAAAGDNSIINLSKIRWPRSRSSRSGATGGYPRAGYILSDDERDDDDGLAAWEHELGLGGRTTAGSSVDDKSQPHVGLNGVYEFYC</sequence>
<evidence type="ECO:0000313" key="2">
    <source>
        <dbReference type="Proteomes" id="UP001165186"/>
    </source>
</evidence>
<accession>A0ACB5SLB6</accession>
<dbReference type="EMBL" id="BSXG01000130">
    <property type="protein sequence ID" value="GME47170.1"/>
    <property type="molecule type" value="Genomic_DNA"/>
</dbReference>
<keyword evidence="2" id="KW-1185">Reference proteome</keyword>
<name>A0ACB5SLB6_9PEZI</name>
<organism evidence="1 2">
    <name type="scientific">Neofusicoccum parvum</name>
    <dbReference type="NCBI Taxonomy" id="310453"/>
    <lineage>
        <taxon>Eukaryota</taxon>
        <taxon>Fungi</taxon>
        <taxon>Dikarya</taxon>
        <taxon>Ascomycota</taxon>
        <taxon>Pezizomycotina</taxon>
        <taxon>Dothideomycetes</taxon>
        <taxon>Dothideomycetes incertae sedis</taxon>
        <taxon>Botryosphaeriales</taxon>
        <taxon>Botryosphaeriaceae</taxon>
        <taxon>Neofusicoccum</taxon>
    </lineage>
</organism>
<comment type="caution">
    <text evidence="1">The sequence shown here is derived from an EMBL/GenBank/DDBJ whole genome shotgun (WGS) entry which is preliminary data.</text>
</comment>
<protein>
    <submittedName>
        <fullName evidence="1">Integral membrane protein</fullName>
    </submittedName>
</protein>
<evidence type="ECO:0000313" key="1">
    <source>
        <dbReference type="EMBL" id="GME47170.1"/>
    </source>
</evidence>
<proteinExistence type="predicted"/>
<dbReference type="Proteomes" id="UP001165186">
    <property type="component" value="Unassembled WGS sequence"/>
</dbReference>